<dbReference type="Proteomes" id="UP000185669">
    <property type="component" value="Unassembled WGS sequence"/>
</dbReference>
<dbReference type="Gene3D" id="1.10.10.10">
    <property type="entry name" value="Winged helix-like DNA-binding domain superfamily/Winged helix DNA-binding domain"/>
    <property type="match status" value="1"/>
</dbReference>
<accession>A0A1N6YH35</accession>
<dbReference type="PROSITE" id="PS50949">
    <property type="entry name" value="HTH_GNTR"/>
    <property type="match status" value="1"/>
</dbReference>
<organism evidence="5 6">
    <name type="scientific">Halanaerobium kushneri</name>
    <dbReference type="NCBI Taxonomy" id="56779"/>
    <lineage>
        <taxon>Bacteria</taxon>
        <taxon>Bacillati</taxon>
        <taxon>Bacillota</taxon>
        <taxon>Clostridia</taxon>
        <taxon>Halanaerobiales</taxon>
        <taxon>Halanaerobiaceae</taxon>
        <taxon>Halanaerobium</taxon>
    </lineage>
</organism>
<evidence type="ECO:0000259" key="4">
    <source>
        <dbReference type="PROSITE" id="PS50949"/>
    </source>
</evidence>
<gene>
    <name evidence="5" type="ORF">SAMN05421834_11454</name>
</gene>
<dbReference type="SUPFAM" id="SSF46785">
    <property type="entry name" value="Winged helix' DNA-binding domain"/>
    <property type="match status" value="1"/>
</dbReference>
<keyword evidence="1" id="KW-0805">Transcription regulation</keyword>
<proteinExistence type="predicted"/>
<sequence>MDINFDAAYPIYEQVIEEIKKELVRGELRPGEKLPSQRKLAKKIEVNPNTVQRAYREMEQRGLVETKRGRGTFIKDDDQVMIEIKKDMADTAVKEFIDEMISLGFKKDDILEKINRNLKRRDQDE</sequence>
<dbReference type="EMBL" id="FTNC01000014">
    <property type="protein sequence ID" value="SIR13877.1"/>
    <property type="molecule type" value="Genomic_DNA"/>
</dbReference>
<evidence type="ECO:0000313" key="6">
    <source>
        <dbReference type="Proteomes" id="UP000185669"/>
    </source>
</evidence>
<dbReference type="STRING" id="56779.SAMN05421834_11454"/>
<dbReference type="PRINTS" id="PR00035">
    <property type="entry name" value="HTHGNTR"/>
</dbReference>
<keyword evidence="6" id="KW-1185">Reference proteome</keyword>
<keyword evidence="3" id="KW-0804">Transcription</keyword>
<evidence type="ECO:0000256" key="1">
    <source>
        <dbReference type="ARBA" id="ARBA00023015"/>
    </source>
</evidence>
<dbReference type="PANTHER" id="PTHR38445">
    <property type="entry name" value="HTH-TYPE TRANSCRIPTIONAL REPRESSOR YTRA"/>
    <property type="match status" value="1"/>
</dbReference>
<dbReference type="RefSeq" id="WP_076545359.1">
    <property type="nucleotide sequence ID" value="NZ_FTNC01000014.1"/>
</dbReference>
<dbReference type="InterPro" id="IPR036388">
    <property type="entry name" value="WH-like_DNA-bd_sf"/>
</dbReference>
<dbReference type="CDD" id="cd07377">
    <property type="entry name" value="WHTH_GntR"/>
    <property type="match status" value="1"/>
</dbReference>
<name>A0A1N6YH35_9FIRM</name>
<dbReference type="AlphaFoldDB" id="A0A1N6YH35"/>
<evidence type="ECO:0000256" key="2">
    <source>
        <dbReference type="ARBA" id="ARBA00023125"/>
    </source>
</evidence>
<evidence type="ECO:0000256" key="3">
    <source>
        <dbReference type="ARBA" id="ARBA00023163"/>
    </source>
</evidence>
<dbReference type="GO" id="GO:0003700">
    <property type="term" value="F:DNA-binding transcription factor activity"/>
    <property type="evidence" value="ECO:0007669"/>
    <property type="project" value="InterPro"/>
</dbReference>
<dbReference type="InterPro" id="IPR036390">
    <property type="entry name" value="WH_DNA-bd_sf"/>
</dbReference>
<dbReference type="InterPro" id="IPR000524">
    <property type="entry name" value="Tscrpt_reg_HTH_GntR"/>
</dbReference>
<evidence type="ECO:0000313" key="5">
    <source>
        <dbReference type="EMBL" id="SIR13877.1"/>
    </source>
</evidence>
<dbReference type="GO" id="GO:0003677">
    <property type="term" value="F:DNA binding"/>
    <property type="evidence" value="ECO:0007669"/>
    <property type="project" value="UniProtKB-KW"/>
</dbReference>
<protein>
    <submittedName>
        <fullName evidence="5">Transcriptional regulator, GntR family</fullName>
    </submittedName>
</protein>
<keyword evidence="2" id="KW-0238">DNA-binding</keyword>
<dbReference type="SMART" id="SM00345">
    <property type="entry name" value="HTH_GNTR"/>
    <property type="match status" value="1"/>
</dbReference>
<dbReference type="Pfam" id="PF00392">
    <property type="entry name" value="GntR"/>
    <property type="match status" value="1"/>
</dbReference>
<dbReference type="PANTHER" id="PTHR38445:SF9">
    <property type="entry name" value="HTH-TYPE TRANSCRIPTIONAL REPRESSOR YTRA"/>
    <property type="match status" value="1"/>
</dbReference>
<reference evidence="6" key="1">
    <citation type="submission" date="2017-01" db="EMBL/GenBank/DDBJ databases">
        <authorList>
            <person name="Varghese N."/>
            <person name="Submissions S."/>
        </authorList>
    </citation>
    <scope>NUCLEOTIDE SEQUENCE [LARGE SCALE GENOMIC DNA]</scope>
    <source>
        <strain evidence="6">ATCC 700103</strain>
    </source>
</reference>
<feature type="domain" description="HTH gntR-type" evidence="4">
    <location>
        <begin position="9"/>
        <end position="77"/>
    </location>
</feature>